<reference evidence="3 4" key="1">
    <citation type="submission" date="2018-12" db="EMBL/GenBank/DDBJ databases">
        <authorList>
            <person name="Tiukova I."/>
            <person name="Dainat J."/>
        </authorList>
    </citation>
    <scope>NUCLEOTIDE SEQUENCE [LARGE SCALE GENOMIC DNA]</scope>
</reference>
<feature type="compositionally biased region" description="Low complexity" evidence="1">
    <location>
        <begin position="741"/>
        <end position="752"/>
    </location>
</feature>
<feature type="region of interest" description="Disordered" evidence="1">
    <location>
        <begin position="760"/>
        <end position="779"/>
    </location>
</feature>
<organism evidence="3 4">
    <name type="scientific">Brettanomyces naardenensis</name>
    <name type="common">Yeast</name>
    <dbReference type="NCBI Taxonomy" id="13370"/>
    <lineage>
        <taxon>Eukaryota</taxon>
        <taxon>Fungi</taxon>
        <taxon>Dikarya</taxon>
        <taxon>Ascomycota</taxon>
        <taxon>Saccharomycotina</taxon>
        <taxon>Pichiomycetes</taxon>
        <taxon>Pichiales</taxon>
        <taxon>Pichiaceae</taxon>
        <taxon>Brettanomyces</taxon>
    </lineage>
</organism>
<feature type="region of interest" description="Disordered" evidence="1">
    <location>
        <begin position="177"/>
        <end position="224"/>
    </location>
</feature>
<feature type="region of interest" description="Disordered" evidence="1">
    <location>
        <begin position="707"/>
        <end position="752"/>
    </location>
</feature>
<dbReference type="FunCoup" id="A0A448YJ18">
    <property type="interactions" value="77"/>
</dbReference>
<evidence type="ECO:0000313" key="3">
    <source>
        <dbReference type="EMBL" id="VEU20833.1"/>
    </source>
</evidence>
<feature type="region of interest" description="Disordered" evidence="1">
    <location>
        <begin position="899"/>
        <end position="949"/>
    </location>
</feature>
<dbReference type="STRING" id="13370.A0A448YJ18"/>
<dbReference type="InterPro" id="IPR014756">
    <property type="entry name" value="Ig_E-set"/>
</dbReference>
<proteinExistence type="predicted"/>
<dbReference type="GO" id="GO:0030674">
    <property type="term" value="F:protein-macromolecule adaptor activity"/>
    <property type="evidence" value="ECO:0007669"/>
    <property type="project" value="TreeGrafter"/>
</dbReference>
<evidence type="ECO:0000313" key="4">
    <source>
        <dbReference type="Proteomes" id="UP000290900"/>
    </source>
</evidence>
<feature type="compositionally biased region" description="Polar residues" evidence="1">
    <location>
        <begin position="206"/>
        <end position="219"/>
    </location>
</feature>
<dbReference type="PANTHER" id="PTHR11188">
    <property type="entry name" value="ARRESTIN DOMAIN CONTAINING PROTEIN"/>
    <property type="match status" value="1"/>
</dbReference>
<dbReference type="Pfam" id="PF02752">
    <property type="entry name" value="Arrestin_C"/>
    <property type="match status" value="1"/>
</dbReference>
<protein>
    <submittedName>
        <fullName evidence="3">DEKNAAC101684</fullName>
    </submittedName>
</protein>
<dbReference type="GO" id="GO:0005829">
    <property type="term" value="C:cytosol"/>
    <property type="evidence" value="ECO:0007669"/>
    <property type="project" value="TreeGrafter"/>
</dbReference>
<dbReference type="InParanoid" id="A0A448YJ18"/>
<dbReference type="PANTHER" id="PTHR11188:SF174">
    <property type="entry name" value="ARRESTIN-RELATED TRAFFICKING ADAPTER 10-RELATED"/>
    <property type="match status" value="1"/>
</dbReference>
<gene>
    <name evidence="3" type="ORF">BRENAR_LOCUS1568</name>
</gene>
<dbReference type="InterPro" id="IPR011021">
    <property type="entry name" value="Arrestin-like_N"/>
</dbReference>
<dbReference type="Proteomes" id="UP000290900">
    <property type="component" value="Unassembled WGS sequence"/>
</dbReference>
<dbReference type="Gene3D" id="2.60.40.640">
    <property type="match status" value="1"/>
</dbReference>
<feature type="domain" description="Arrestin C-terminal-like" evidence="2">
    <location>
        <begin position="304"/>
        <end position="463"/>
    </location>
</feature>
<dbReference type="AlphaFoldDB" id="A0A448YJ18"/>
<dbReference type="Pfam" id="PF00339">
    <property type="entry name" value="Arrestin_N"/>
    <property type="match status" value="1"/>
</dbReference>
<feature type="compositionally biased region" description="Basic and acidic residues" evidence="1">
    <location>
        <begin position="918"/>
        <end position="927"/>
    </location>
</feature>
<dbReference type="GO" id="GO:0070086">
    <property type="term" value="P:ubiquitin-dependent endocytosis"/>
    <property type="evidence" value="ECO:0007669"/>
    <property type="project" value="TreeGrafter"/>
</dbReference>
<dbReference type="OrthoDB" id="2238745at2759"/>
<dbReference type="InterPro" id="IPR014752">
    <property type="entry name" value="Arrestin-like_C"/>
</dbReference>
<dbReference type="EMBL" id="CAACVR010000007">
    <property type="protein sequence ID" value="VEU20833.1"/>
    <property type="molecule type" value="Genomic_DNA"/>
</dbReference>
<evidence type="ECO:0000256" key="1">
    <source>
        <dbReference type="SAM" id="MobiDB-lite"/>
    </source>
</evidence>
<dbReference type="SUPFAM" id="SSF81296">
    <property type="entry name" value="E set domains"/>
    <property type="match status" value="1"/>
</dbReference>
<dbReference type="InterPro" id="IPR011022">
    <property type="entry name" value="Arrestin_C-like"/>
</dbReference>
<name>A0A448YJ18_BRENA</name>
<feature type="region of interest" description="Disordered" evidence="1">
    <location>
        <begin position="556"/>
        <end position="672"/>
    </location>
</feature>
<sequence length="949" mass="103969">MSELITSPLFPVEGLSSETLIKLPTKPNAASGSVKLYIIFAEPRLFLEGFTDEEIKERPPAVLRGCLFIRILKPVRIKTVTLKLQGVARTDWPEGIPPRKVEHMEANTVLNHTWSFFNHNNTYPVTDHSRKNADLFVPKAETTDIESLNLDSTLSPVSSTASEIHSMKSPSSFVNALMGSTTSNSNSPHGNLRRPMSPDPELRPSISHSSSRLTVTGSHHNSEGDNKLFAPGDYIYSFEQLFPSNLPESMSLTFGSVHYIVEASVERSGAFKTNLYARRPVSVIRTPSSASSEENEPIVINRDWEDRLHYEIIISSKQVILNSFLPISFKLTPLDKIQVHRLRIYITEHLEYLCHDKHVHRAEPPKKVLLLEHRPPAGVENLLSIGDDEIGGAQMDFQVYIPEYYGERFRLHPDTCFDDIQSHHWIKICVRLSKAEPTPEDPKKRKHYELSIDSPIHILSQHCAHANTLLPSYEEQIQEDDGLRAASNNAVDMNMIPRTDMILDSNMYHPDTAIPVEMLSPQAKPFSPLVSPELNAINPELRYASEMKPIDLLKTLSTVTPPPAPISGPPPPFQEHDGNPPPTYEEALKNSSSSESSTTSYEGGRMEVQPSGRSRKERSSNAASLIESQRESSSADLGDMDGRFHLKVIPIRSRSPSGSPPPNFAQGSSRSRLVSSSLVPGLHFHSHGLPSSPHAIDAALASSLDANDDDEQHLSQSPRSVEDANEGSSSSPMGERDHTLSHSSTSTLTPTQSLAAPTAVPQVGTDGYSDGSLVAGHRLSSSSTDSAHISLQSDDQIIKQPLLDNGSSDGLVPPVYSTSINHSNNSFSLRNGSIATDLNFARDPDSSIDISSMFGSTLDRSSNPINPVGFDLADSSSSPMGTPWRPFSFAIGSSAVKRGPLCQHDEHGPPTVGLQPSDESKGSDQRQKHIGYGIQPIMGTLANPPSKLQ</sequence>
<keyword evidence="4" id="KW-1185">Reference proteome</keyword>
<feature type="compositionally biased region" description="Polar residues" evidence="1">
    <location>
        <begin position="620"/>
        <end position="635"/>
    </location>
</feature>
<dbReference type="SMART" id="SM01017">
    <property type="entry name" value="Arrestin_C"/>
    <property type="match status" value="1"/>
</dbReference>
<accession>A0A448YJ18</accession>
<dbReference type="GO" id="GO:0031625">
    <property type="term" value="F:ubiquitin protein ligase binding"/>
    <property type="evidence" value="ECO:0007669"/>
    <property type="project" value="TreeGrafter"/>
</dbReference>
<feature type="compositionally biased region" description="Pro residues" evidence="1">
    <location>
        <begin position="560"/>
        <end position="583"/>
    </location>
</feature>
<feature type="compositionally biased region" description="Low complexity" evidence="1">
    <location>
        <begin position="591"/>
        <end position="600"/>
    </location>
</feature>
<evidence type="ECO:0000259" key="2">
    <source>
        <dbReference type="SMART" id="SM01017"/>
    </source>
</evidence>
<feature type="compositionally biased region" description="Polar residues" evidence="1">
    <location>
        <begin position="177"/>
        <end position="189"/>
    </location>
</feature>
<dbReference type="InterPro" id="IPR050357">
    <property type="entry name" value="Arrestin_domain-protein"/>
</dbReference>